<dbReference type="InterPro" id="IPR002513">
    <property type="entry name" value="Tn3_Tnp_DDE_dom"/>
</dbReference>
<dbReference type="GO" id="GO:0004803">
    <property type="term" value="F:transposase activity"/>
    <property type="evidence" value="ECO:0007669"/>
    <property type="project" value="InterPro"/>
</dbReference>
<dbReference type="GO" id="GO:0006313">
    <property type="term" value="P:DNA transposition"/>
    <property type="evidence" value="ECO:0007669"/>
    <property type="project" value="InterPro"/>
</dbReference>
<keyword evidence="3" id="KW-1185">Reference proteome</keyword>
<feature type="domain" description="Tn3 transposase DDE" evidence="1">
    <location>
        <begin position="60"/>
        <end position="102"/>
    </location>
</feature>
<reference evidence="2" key="1">
    <citation type="submission" date="2020-03" db="EMBL/GenBank/DDBJ databases">
        <title>Molecular networking-based the target discovery of potent antiproliferative macrolactams: 5/6/7/16 polycyclic ansamycins and glycosylated trienomycin from Streptomyces cacaoi subsp. asoensis.</title>
        <authorList>
            <person name="Liu L.-L."/>
        </authorList>
    </citation>
    <scope>NUCLEOTIDE SEQUENCE [LARGE SCALE GENOMIC DNA]</scope>
    <source>
        <strain evidence="2">H2S5</strain>
    </source>
</reference>
<evidence type="ECO:0000313" key="2">
    <source>
        <dbReference type="EMBL" id="QJT06355.1"/>
    </source>
</evidence>
<gene>
    <name evidence="2" type="ORF">G9272_43645</name>
</gene>
<dbReference type="AlphaFoldDB" id="A0A6M4X3X1"/>
<dbReference type="Pfam" id="PF01526">
    <property type="entry name" value="DDE_Tnp_Tn3"/>
    <property type="match status" value="1"/>
</dbReference>
<protein>
    <submittedName>
        <fullName evidence="2">Transposase</fullName>
    </submittedName>
</protein>
<organism evidence="2 3">
    <name type="scientific">Streptomyces asoensis</name>
    <dbReference type="NCBI Taxonomy" id="249586"/>
    <lineage>
        <taxon>Bacteria</taxon>
        <taxon>Bacillati</taxon>
        <taxon>Actinomycetota</taxon>
        <taxon>Actinomycetes</taxon>
        <taxon>Kitasatosporales</taxon>
        <taxon>Streptomycetaceae</taxon>
        <taxon>Streptomyces</taxon>
    </lineage>
</organism>
<sequence length="115" mass="12896">MARIPNGTRCLPRSIATVSQRLTWRDSWRGARRSPTHRRLGPREIKSRGRVKQIYSVLFGPNSWTGFLDSFKHVSDRPTRMEGLLVSLVALLVAESCNIGLTGPDDLLLHSGSKK</sequence>
<proteinExistence type="predicted"/>
<evidence type="ECO:0000313" key="3">
    <source>
        <dbReference type="Proteomes" id="UP000502665"/>
    </source>
</evidence>
<accession>A0A6M4X3X1</accession>
<name>A0A6M4X3X1_9ACTN</name>
<dbReference type="EMBL" id="CP049838">
    <property type="protein sequence ID" value="QJT06355.1"/>
    <property type="molecule type" value="Genomic_DNA"/>
</dbReference>
<evidence type="ECO:0000259" key="1">
    <source>
        <dbReference type="Pfam" id="PF01526"/>
    </source>
</evidence>
<dbReference type="Proteomes" id="UP000502665">
    <property type="component" value="Chromosome"/>
</dbReference>
<dbReference type="RefSeq" id="WP_171401667.1">
    <property type="nucleotide sequence ID" value="NZ_CP049838.1"/>
</dbReference>